<sequence>MEKIRIDKDIELFCVEADAFPDGILKAHQALHQKIPFSRKRKYFGLSRPEKGKIVYWAGAEVRHTDHVEKSDGDRKLIRSGDYIGLRIKGYREDIESIGEAFNELIARPEIDPEGYCVEWYLEDDETVLCMVRLK</sequence>
<proteinExistence type="predicted"/>
<protein>
    <submittedName>
        <fullName evidence="1">Transcriptional regulator</fullName>
    </submittedName>
</protein>
<dbReference type="Proteomes" id="UP001595818">
    <property type="component" value="Unassembled WGS sequence"/>
</dbReference>
<dbReference type="RefSeq" id="WP_377065552.1">
    <property type="nucleotide sequence ID" value="NZ_JBHSJJ010000008.1"/>
</dbReference>
<dbReference type="EMBL" id="JBHSJJ010000008">
    <property type="protein sequence ID" value="MFC4872970.1"/>
    <property type="molecule type" value="Genomic_DNA"/>
</dbReference>
<organism evidence="1 2">
    <name type="scientific">Negadavirga shengliensis</name>
    <dbReference type="NCBI Taxonomy" id="1389218"/>
    <lineage>
        <taxon>Bacteria</taxon>
        <taxon>Pseudomonadati</taxon>
        <taxon>Bacteroidota</taxon>
        <taxon>Cytophagia</taxon>
        <taxon>Cytophagales</taxon>
        <taxon>Cyclobacteriaceae</taxon>
        <taxon>Negadavirga</taxon>
    </lineage>
</organism>
<gene>
    <name evidence="1" type="ORF">ACFPFU_14830</name>
</gene>
<evidence type="ECO:0000313" key="2">
    <source>
        <dbReference type="Proteomes" id="UP001595818"/>
    </source>
</evidence>
<evidence type="ECO:0000313" key="1">
    <source>
        <dbReference type="EMBL" id="MFC4872970.1"/>
    </source>
</evidence>
<comment type="caution">
    <text evidence="1">The sequence shown here is derived from an EMBL/GenBank/DDBJ whole genome shotgun (WGS) entry which is preliminary data.</text>
</comment>
<name>A0ABV9T2I6_9BACT</name>
<reference evidence="2" key="1">
    <citation type="journal article" date="2019" name="Int. J. Syst. Evol. Microbiol.">
        <title>The Global Catalogue of Microorganisms (GCM) 10K type strain sequencing project: providing services to taxonomists for standard genome sequencing and annotation.</title>
        <authorList>
            <consortium name="The Broad Institute Genomics Platform"/>
            <consortium name="The Broad Institute Genome Sequencing Center for Infectious Disease"/>
            <person name="Wu L."/>
            <person name="Ma J."/>
        </authorList>
    </citation>
    <scope>NUCLEOTIDE SEQUENCE [LARGE SCALE GENOMIC DNA]</scope>
    <source>
        <strain evidence="2">CGMCC 4.7466</strain>
    </source>
</reference>
<accession>A0ABV9T2I6</accession>
<keyword evidence="2" id="KW-1185">Reference proteome</keyword>